<protein>
    <submittedName>
        <fullName evidence="1">17955_t:CDS:1</fullName>
    </submittedName>
</protein>
<keyword evidence="2" id="KW-1185">Reference proteome</keyword>
<evidence type="ECO:0000313" key="2">
    <source>
        <dbReference type="Proteomes" id="UP000789759"/>
    </source>
</evidence>
<evidence type="ECO:0000313" key="1">
    <source>
        <dbReference type="EMBL" id="CAG8504779.1"/>
    </source>
</evidence>
<dbReference type="AlphaFoldDB" id="A0A9N8ZRX0"/>
<name>A0A9N8ZRX0_9GLOM</name>
<comment type="caution">
    <text evidence="1">The sequence shown here is derived from an EMBL/GenBank/DDBJ whole genome shotgun (WGS) entry which is preliminary data.</text>
</comment>
<dbReference type="Proteomes" id="UP000789759">
    <property type="component" value="Unassembled WGS sequence"/>
</dbReference>
<dbReference type="EMBL" id="CAJVQA010001160">
    <property type="protein sequence ID" value="CAG8504779.1"/>
    <property type="molecule type" value="Genomic_DNA"/>
</dbReference>
<organism evidence="1 2">
    <name type="scientific">Cetraspora pellucida</name>
    <dbReference type="NCBI Taxonomy" id="1433469"/>
    <lineage>
        <taxon>Eukaryota</taxon>
        <taxon>Fungi</taxon>
        <taxon>Fungi incertae sedis</taxon>
        <taxon>Mucoromycota</taxon>
        <taxon>Glomeromycotina</taxon>
        <taxon>Glomeromycetes</taxon>
        <taxon>Diversisporales</taxon>
        <taxon>Gigasporaceae</taxon>
        <taxon>Cetraspora</taxon>
    </lineage>
</organism>
<gene>
    <name evidence="1" type="ORF">CPELLU_LOCUS2626</name>
</gene>
<proteinExistence type="predicted"/>
<accession>A0A9N8ZRX0</accession>
<sequence>MKTKYYVYNYFVDINIKSIKYSTKSIFSIICKDLYYSIK</sequence>
<reference evidence="1" key="1">
    <citation type="submission" date="2021-06" db="EMBL/GenBank/DDBJ databases">
        <authorList>
            <person name="Kallberg Y."/>
            <person name="Tangrot J."/>
            <person name="Rosling A."/>
        </authorList>
    </citation>
    <scope>NUCLEOTIDE SEQUENCE</scope>
    <source>
        <strain evidence="1">FL966</strain>
    </source>
</reference>